<reference evidence="2" key="1">
    <citation type="submission" date="2015-07" db="EMBL/GenBank/DDBJ databases">
        <title>Draft genome sequence of Streptomyces sp. CMAA 1322, a bacterium isolated from Caatinga biome, from dry forest semiarid of Brazil.</title>
        <authorList>
            <person name="Santos S.N."/>
            <person name="Gacesa R."/>
            <person name="Taketani R.G."/>
            <person name="Long P.F."/>
            <person name="Melo I.S."/>
        </authorList>
    </citation>
    <scope>NUCLEOTIDE SEQUENCE [LARGE SCALE GENOMIC DNA]</scope>
    <source>
        <strain evidence="2">CMAA 1322</strain>
    </source>
</reference>
<dbReference type="InterPro" id="IPR046250">
    <property type="entry name" value="DUF6283"/>
</dbReference>
<evidence type="ECO:0000313" key="2">
    <source>
        <dbReference type="Proteomes" id="UP000037288"/>
    </source>
</evidence>
<keyword evidence="2" id="KW-1185">Reference proteome</keyword>
<gene>
    <name evidence="1" type="ORF">AC230_09630</name>
</gene>
<dbReference type="Pfam" id="PF19800">
    <property type="entry name" value="DUF6283"/>
    <property type="match status" value="1"/>
</dbReference>
<comment type="caution">
    <text evidence="1">The sequence shown here is derived from an EMBL/GenBank/DDBJ whole genome shotgun (WGS) entry which is preliminary data.</text>
</comment>
<protein>
    <submittedName>
        <fullName evidence="1">Uncharacterized protein</fullName>
    </submittedName>
</protein>
<sequence>MGEARDHRNYPCVRCPWRRDVDLAEFSDGDMETLRRANGRSGAEAPRDAPVVACHLDKPGTSHAYRWCAGWLAVAGPYHLSIRLAVLFESLPGGALAPRPGWPRLYASLEELLKARARQLHEG</sequence>
<dbReference type="AlphaFoldDB" id="A0A0K9XJP7"/>
<accession>A0A0K9XJP7</accession>
<dbReference type="RefSeq" id="WP_049715645.1">
    <property type="nucleotide sequence ID" value="NZ_LFXA01000004.1"/>
</dbReference>
<dbReference type="Proteomes" id="UP000037288">
    <property type="component" value="Unassembled WGS sequence"/>
</dbReference>
<evidence type="ECO:0000313" key="1">
    <source>
        <dbReference type="EMBL" id="KNB52882.1"/>
    </source>
</evidence>
<dbReference type="EMBL" id="LFXA01000004">
    <property type="protein sequence ID" value="KNB52882.1"/>
    <property type="molecule type" value="Genomic_DNA"/>
</dbReference>
<name>A0A0K9XJP7_9ACTN</name>
<organism evidence="1 2">
    <name type="scientific">Streptomyces caatingaensis</name>
    <dbReference type="NCBI Taxonomy" id="1678637"/>
    <lineage>
        <taxon>Bacteria</taxon>
        <taxon>Bacillati</taxon>
        <taxon>Actinomycetota</taxon>
        <taxon>Actinomycetes</taxon>
        <taxon>Kitasatosporales</taxon>
        <taxon>Streptomycetaceae</taxon>
        <taxon>Streptomyces</taxon>
    </lineage>
</organism>
<proteinExistence type="predicted"/>
<dbReference type="PATRIC" id="fig|1678637.3.peg.2079"/>